<dbReference type="Gene3D" id="1.10.486.10">
    <property type="entry name" value="PCRA, domain 4"/>
    <property type="match status" value="1"/>
</dbReference>
<dbReference type="GO" id="GO:0004527">
    <property type="term" value="F:exonuclease activity"/>
    <property type="evidence" value="ECO:0007669"/>
    <property type="project" value="UniProtKB-KW"/>
</dbReference>
<dbReference type="AlphaFoldDB" id="A0A538U066"/>
<evidence type="ECO:0000256" key="11">
    <source>
        <dbReference type="ARBA" id="ARBA00023235"/>
    </source>
</evidence>
<dbReference type="PROSITE" id="PS51217">
    <property type="entry name" value="UVRD_HELICASE_CTER"/>
    <property type="match status" value="1"/>
</dbReference>
<reference evidence="19 20" key="1">
    <citation type="journal article" date="2019" name="Nat. Microbiol.">
        <title>Mediterranean grassland soil C-N compound turnover is dependent on rainfall and depth, and is mediated by genomically divergent microorganisms.</title>
        <authorList>
            <person name="Diamond S."/>
            <person name="Andeer P.F."/>
            <person name="Li Z."/>
            <person name="Crits-Christoph A."/>
            <person name="Burstein D."/>
            <person name="Anantharaman K."/>
            <person name="Lane K.R."/>
            <person name="Thomas B.C."/>
            <person name="Pan C."/>
            <person name="Northen T.R."/>
            <person name="Banfield J.F."/>
        </authorList>
    </citation>
    <scope>NUCLEOTIDE SEQUENCE [LARGE SCALE GENOMIC DNA]</scope>
    <source>
        <strain evidence="19">WS_10</strain>
    </source>
</reference>
<dbReference type="PROSITE" id="PS51198">
    <property type="entry name" value="UVRD_HELICASE_ATP_BIND"/>
    <property type="match status" value="1"/>
</dbReference>
<feature type="compositionally biased region" description="Basic and acidic residues" evidence="16">
    <location>
        <begin position="711"/>
        <end position="721"/>
    </location>
</feature>
<evidence type="ECO:0000313" key="19">
    <source>
        <dbReference type="EMBL" id="TMQ69306.1"/>
    </source>
</evidence>
<dbReference type="SUPFAM" id="SSF52540">
    <property type="entry name" value="P-loop containing nucleoside triphosphate hydrolases"/>
    <property type="match status" value="1"/>
</dbReference>
<evidence type="ECO:0000256" key="13">
    <source>
        <dbReference type="ARBA" id="ARBA00034808"/>
    </source>
</evidence>
<name>A0A538U066_UNCEI</name>
<evidence type="ECO:0000256" key="12">
    <source>
        <dbReference type="ARBA" id="ARBA00034617"/>
    </source>
</evidence>
<dbReference type="Pfam" id="PF12705">
    <property type="entry name" value="PDDEXK_1"/>
    <property type="match status" value="1"/>
</dbReference>
<comment type="catalytic activity">
    <reaction evidence="12">
        <text>Couples ATP hydrolysis with the unwinding of duplex DNA by translocating in the 3'-5' direction.</text>
        <dbReference type="EC" id="5.6.2.4"/>
    </reaction>
</comment>
<evidence type="ECO:0000313" key="20">
    <source>
        <dbReference type="Proteomes" id="UP000319836"/>
    </source>
</evidence>
<keyword evidence="6 15" id="KW-0347">Helicase</keyword>
<dbReference type="EC" id="5.6.2.4" evidence="13"/>
<dbReference type="CDD" id="cd17932">
    <property type="entry name" value="DEXQc_UvrD"/>
    <property type="match status" value="1"/>
</dbReference>
<dbReference type="GO" id="GO:0000725">
    <property type="term" value="P:recombinational repair"/>
    <property type="evidence" value="ECO:0007669"/>
    <property type="project" value="TreeGrafter"/>
</dbReference>
<dbReference type="GO" id="GO:0043138">
    <property type="term" value="F:3'-5' DNA helicase activity"/>
    <property type="evidence" value="ECO:0007669"/>
    <property type="project" value="UniProtKB-EC"/>
</dbReference>
<keyword evidence="5 15" id="KW-0378">Hydrolase</keyword>
<evidence type="ECO:0000256" key="4">
    <source>
        <dbReference type="ARBA" id="ARBA00022763"/>
    </source>
</evidence>
<gene>
    <name evidence="19" type="ORF">E6K80_12130</name>
</gene>
<dbReference type="InterPro" id="IPR011604">
    <property type="entry name" value="PDDEXK-like_dom_sf"/>
</dbReference>
<dbReference type="InterPro" id="IPR027417">
    <property type="entry name" value="P-loop_NTPase"/>
</dbReference>
<feature type="region of interest" description="Disordered" evidence="16">
    <location>
        <begin position="705"/>
        <end position="729"/>
    </location>
</feature>
<evidence type="ECO:0000256" key="6">
    <source>
        <dbReference type="ARBA" id="ARBA00022806"/>
    </source>
</evidence>
<feature type="domain" description="UvrD-like helicase C-terminal" evidence="18">
    <location>
        <begin position="330"/>
        <end position="614"/>
    </location>
</feature>
<dbReference type="InterPro" id="IPR000212">
    <property type="entry name" value="DNA_helicase_UvrD/REP"/>
</dbReference>
<feature type="domain" description="UvrD-like helicase ATP-binding" evidence="17">
    <location>
        <begin position="17"/>
        <end position="316"/>
    </location>
</feature>
<dbReference type="PANTHER" id="PTHR11070:SF59">
    <property type="entry name" value="DNA 3'-5' HELICASE"/>
    <property type="match status" value="1"/>
</dbReference>
<proteinExistence type="inferred from homology"/>
<organism evidence="19 20">
    <name type="scientific">Eiseniibacteriota bacterium</name>
    <dbReference type="NCBI Taxonomy" id="2212470"/>
    <lineage>
        <taxon>Bacteria</taxon>
        <taxon>Candidatus Eiseniibacteriota</taxon>
    </lineage>
</organism>
<sequence>MSVETRAAPHGPAAILDDLNQRQREAVTHGEGPLLIVAGAGTGKTHVVTSRIAWLIAEKKARPDEILALTFTEKAAAEMEARVDVLVPYGYTDATIATFHAFGDRLVRSFGIELGFTTRPRVCSDAEVRVFLREHLFELGLDRYAPLGQPDRNLAALVRCFSRARDEDVTPAEYLAYAQGLARDAVHEAQRDEADAELEKARAYARYRELMLANDRLDFGDQVGLALRILRERPHVLRQLQEQYRYVLVDEFQDTNHAQFEMVRLLAGERRNLTVVGDDDQSIYRFRGAKMANLLAFLDVFSGARTVVLTTNYRSRQNLLDASYRLIQQNNPDRLEAKLQERGERRFEKRLRSVFSGDGLIEHHEFHTMSDEADFVVETIRRGVESGGRSPRDFAVLARNHRHLVPVLNALESAGIMFQQSAQSRLYSRDEVRLCLAVLRAVADPDDSTATYQLLASPLLAADETDLGRLNGAAQRRNQSLRQVLERLEGEPLLHELQDATRAAAERYLRLTRQLAHLAVRRPTTDVLYAFVHESGFLAQLTAEDTPEAEEKIRNVAKLFKIAKRISESLEENRAHSFVRYLDLLIEAGDDPAAAEMDVELNAVQVMTAHNAKGLEFPVVFLVSLAERRFPGRERDDELPFPQALVRDPPTGRNAHVEEERRLFYVGMTRAREELYLTWAIDYGTRMTWKMSPFVAEALDVRAPKGPRASIEPRESIERHAPAPAPPAAARAPIADHEVLNLSSARIHDYLTCPLRYRYAHELQVPLPSDPRAMYGVAIHNAIVVYHQHRLRGYPVTADDVVKVFESSWSSDGFLSRDHEERRLEQGRDTLRQFVAREASNPPPLQVEQSFKFRQGMNAVTGRWDRIEERDGGIVIVDFKTSEVDEEKSAMQRTMESLDAGQLGLYALAYRETRQMVPVRVELQFVDTNLVGRAAVSSAHLEKAQARIDEAAAGIRAARFEARPSFTNCRNCPYGLQGVCRQSATHPGG</sequence>
<keyword evidence="11" id="KW-0413">Isomerase</keyword>
<evidence type="ECO:0000259" key="17">
    <source>
        <dbReference type="PROSITE" id="PS51198"/>
    </source>
</evidence>
<dbReference type="GO" id="GO:0033202">
    <property type="term" value="C:DNA helicase complex"/>
    <property type="evidence" value="ECO:0007669"/>
    <property type="project" value="TreeGrafter"/>
</dbReference>
<dbReference type="EMBL" id="VBPA01000312">
    <property type="protein sequence ID" value="TMQ69306.1"/>
    <property type="molecule type" value="Genomic_DNA"/>
</dbReference>
<evidence type="ECO:0000256" key="16">
    <source>
        <dbReference type="SAM" id="MobiDB-lite"/>
    </source>
</evidence>
<dbReference type="GO" id="GO:0003677">
    <property type="term" value="F:DNA binding"/>
    <property type="evidence" value="ECO:0007669"/>
    <property type="project" value="UniProtKB-KW"/>
</dbReference>
<evidence type="ECO:0000256" key="8">
    <source>
        <dbReference type="ARBA" id="ARBA00022840"/>
    </source>
</evidence>
<evidence type="ECO:0000256" key="7">
    <source>
        <dbReference type="ARBA" id="ARBA00022839"/>
    </source>
</evidence>
<dbReference type="Proteomes" id="UP000319836">
    <property type="component" value="Unassembled WGS sequence"/>
</dbReference>
<dbReference type="Pfam" id="PF00580">
    <property type="entry name" value="UvrD-helicase"/>
    <property type="match status" value="1"/>
</dbReference>
<evidence type="ECO:0000259" key="18">
    <source>
        <dbReference type="PROSITE" id="PS51217"/>
    </source>
</evidence>
<comment type="similarity">
    <text evidence="1">Belongs to the helicase family. UvrD subfamily.</text>
</comment>
<evidence type="ECO:0000256" key="1">
    <source>
        <dbReference type="ARBA" id="ARBA00009922"/>
    </source>
</evidence>
<dbReference type="Gene3D" id="3.40.50.300">
    <property type="entry name" value="P-loop containing nucleotide triphosphate hydrolases"/>
    <property type="match status" value="2"/>
</dbReference>
<comment type="caution">
    <text evidence="19">The sequence shown here is derived from an EMBL/GenBank/DDBJ whole genome shotgun (WGS) entry which is preliminary data.</text>
</comment>
<evidence type="ECO:0000256" key="3">
    <source>
        <dbReference type="ARBA" id="ARBA00022741"/>
    </source>
</evidence>
<dbReference type="Gene3D" id="1.10.10.160">
    <property type="match status" value="1"/>
</dbReference>
<comment type="catalytic activity">
    <reaction evidence="14">
        <text>ATP + H2O = ADP + phosphate + H(+)</text>
        <dbReference type="Rhea" id="RHEA:13065"/>
        <dbReference type="ChEBI" id="CHEBI:15377"/>
        <dbReference type="ChEBI" id="CHEBI:15378"/>
        <dbReference type="ChEBI" id="CHEBI:30616"/>
        <dbReference type="ChEBI" id="CHEBI:43474"/>
        <dbReference type="ChEBI" id="CHEBI:456216"/>
        <dbReference type="EC" id="5.6.2.4"/>
    </reaction>
</comment>
<dbReference type="InterPro" id="IPR014017">
    <property type="entry name" value="DNA_helicase_UvrD-like_C"/>
</dbReference>
<protein>
    <recommendedName>
        <fullName evidence="13">DNA 3'-5' helicase</fullName>
        <ecNumber evidence="13">5.6.2.4</ecNumber>
    </recommendedName>
</protein>
<dbReference type="Pfam" id="PF13361">
    <property type="entry name" value="UvrD_C"/>
    <property type="match status" value="1"/>
</dbReference>
<evidence type="ECO:0000256" key="10">
    <source>
        <dbReference type="ARBA" id="ARBA00023204"/>
    </source>
</evidence>
<evidence type="ECO:0000256" key="2">
    <source>
        <dbReference type="ARBA" id="ARBA00022722"/>
    </source>
</evidence>
<dbReference type="InterPro" id="IPR014016">
    <property type="entry name" value="UvrD-like_ATP-bd"/>
</dbReference>
<evidence type="ECO:0000256" key="5">
    <source>
        <dbReference type="ARBA" id="ARBA00022801"/>
    </source>
</evidence>
<dbReference type="Gene3D" id="3.90.320.10">
    <property type="match status" value="1"/>
</dbReference>
<keyword evidence="2" id="KW-0540">Nuclease</keyword>
<evidence type="ECO:0000256" key="15">
    <source>
        <dbReference type="PROSITE-ProRule" id="PRU00560"/>
    </source>
</evidence>
<accession>A0A538U066</accession>
<evidence type="ECO:0000256" key="9">
    <source>
        <dbReference type="ARBA" id="ARBA00023125"/>
    </source>
</evidence>
<keyword evidence="7" id="KW-0269">Exonuclease</keyword>
<dbReference type="InterPro" id="IPR013986">
    <property type="entry name" value="DExx_box_DNA_helicase_dom_sf"/>
</dbReference>
<keyword evidence="3 15" id="KW-0547">Nucleotide-binding</keyword>
<keyword evidence="8 15" id="KW-0067">ATP-binding</keyword>
<keyword evidence="9" id="KW-0238">DNA-binding</keyword>
<dbReference type="InterPro" id="IPR038726">
    <property type="entry name" value="PDDEXK_AddAB-type"/>
</dbReference>
<keyword evidence="10" id="KW-0234">DNA repair</keyword>
<feature type="binding site" evidence="15">
    <location>
        <begin position="38"/>
        <end position="45"/>
    </location>
    <ligand>
        <name>ATP</name>
        <dbReference type="ChEBI" id="CHEBI:30616"/>
    </ligand>
</feature>
<dbReference type="GO" id="GO:0005524">
    <property type="term" value="F:ATP binding"/>
    <property type="evidence" value="ECO:0007669"/>
    <property type="project" value="UniProtKB-UniRule"/>
</dbReference>
<keyword evidence="4" id="KW-0227">DNA damage</keyword>
<dbReference type="GO" id="GO:0005829">
    <property type="term" value="C:cytosol"/>
    <property type="evidence" value="ECO:0007669"/>
    <property type="project" value="TreeGrafter"/>
</dbReference>
<evidence type="ECO:0000256" key="14">
    <source>
        <dbReference type="ARBA" id="ARBA00048988"/>
    </source>
</evidence>
<dbReference type="PANTHER" id="PTHR11070">
    <property type="entry name" value="UVRD / RECB / PCRA DNA HELICASE FAMILY MEMBER"/>
    <property type="match status" value="1"/>
</dbReference>